<keyword evidence="1" id="KW-0732">Signal</keyword>
<keyword evidence="3" id="KW-1185">Reference proteome</keyword>
<proteinExistence type="predicted"/>
<dbReference type="Proteomes" id="UP000078113">
    <property type="component" value="Unassembled WGS sequence"/>
</dbReference>
<dbReference type="AlphaFoldDB" id="A0A8X7NG77"/>
<reference evidence="2" key="2">
    <citation type="journal article" date="2019" name="IMA Fungus">
        <title>Genome sequencing and comparison of five Tilletia species to identify candidate genes for the detection of regulated species infecting wheat.</title>
        <authorList>
            <person name="Nguyen H.D.T."/>
            <person name="Sultana T."/>
            <person name="Kesanakurti P."/>
            <person name="Hambleton S."/>
        </authorList>
    </citation>
    <scope>NUCLEOTIDE SEQUENCE</scope>
    <source>
        <strain evidence="2">DAOMC 236422</strain>
    </source>
</reference>
<dbReference type="EMBL" id="LWDG02000007">
    <property type="protein sequence ID" value="KAE8271959.1"/>
    <property type="molecule type" value="Genomic_DNA"/>
</dbReference>
<reference evidence="2" key="1">
    <citation type="submission" date="2016-04" db="EMBL/GenBank/DDBJ databases">
        <authorList>
            <person name="Nguyen H.D."/>
            <person name="Samba Siva P."/>
            <person name="Cullis J."/>
            <person name="Levesque C.A."/>
            <person name="Hambleton S."/>
        </authorList>
    </citation>
    <scope>NUCLEOTIDE SEQUENCE</scope>
    <source>
        <strain evidence="2">DAOMC 236422</strain>
    </source>
</reference>
<feature type="signal peptide" evidence="1">
    <location>
        <begin position="1"/>
        <end position="21"/>
    </location>
</feature>
<evidence type="ECO:0000313" key="2">
    <source>
        <dbReference type="EMBL" id="KAE8271959.1"/>
    </source>
</evidence>
<sequence length="468" mass="46716">MVSKGLLGLALLALAVATTTASPLMSTLNSGSDAIHDRATNLAPNAVCFNNADCASGICKPSGDIQCLGPDGGYVDDFNGYCGRTNDNHGGGIGYCAQFALGHSCAVNGDCAEGFCTSGTCSQSQIGDKCLTQLQCTGDQVCGTDGKCYVPAVNSLAPSANCTASDQCLSQRCCDLFSNGEGPCRSYLDCVSGLCKADGSTCQIGQDGDRCIESSQCSGICTLAGLCFTPAQGQHFGAGQPVKNANQCLSGSSYPDTNLTRPSALDPSTSITVLDNACSQSDLGDGCAQDSDCSVGLCGKNGQCAKASKDAACSCATDCASGACDLPSLGSTGSGNGTVGTCGLTAAGYSCAANSDCFSQLCRGNAGQQKCQPVTTQGTCRISSDCADGSSCDVDLKCRLSAGQVCTSGDVCLGGLCLGGSCQGVPSNSPSTTSNNVPARAGSASIRSSQPVLLGACFLPALFFLALA</sequence>
<protein>
    <submittedName>
        <fullName evidence="2">Uncharacterized protein</fullName>
    </submittedName>
</protein>
<organism evidence="2 3">
    <name type="scientific">Tilletia walkeri</name>
    <dbReference type="NCBI Taxonomy" id="117179"/>
    <lineage>
        <taxon>Eukaryota</taxon>
        <taxon>Fungi</taxon>
        <taxon>Dikarya</taxon>
        <taxon>Basidiomycota</taxon>
        <taxon>Ustilaginomycotina</taxon>
        <taxon>Exobasidiomycetes</taxon>
        <taxon>Tilletiales</taxon>
        <taxon>Tilletiaceae</taxon>
        <taxon>Tilletia</taxon>
    </lineage>
</organism>
<name>A0A8X7NG77_9BASI</name>
<comment type="caution">
    <text evidence="2">The sequence shown here is derived from an EMBL/GenBank/DDBJ whole genome shotgun (WGS) entry which is preliminary data.</text>
</comment>
<accession>A0A8X7NG77</accession>
<evidence type="ECO:0000256" key="1">
    <source>
        <dbReference type="SAM" id="SignalP"/>
    </source>
</evidence>
<evidence type="ECO:0000313" key="3">
    <source>
        <dbReference type="Proteomes" id="UP000078113"/>
    </source>
</evidence>
<gene>
    <name evidence="2" type="ORF">A4X09_0g379</name>
</gene>
<feature type="chain" id="PRO_5036503566" evidence="1">
    <location>
        <begin position="22"/>
        <end position="468"/>
    </location>
</feature>